<dbReference type="WBParaSite" id="GPUH_0000741501-mRNA-1">
    <property type="protein sequence ID" value="GPUH_0000741501-mRNA-1"/>
    <property type="gene ID" value="GPUH_0000741501"/>
</dbReference>
<reference evidence="4" key="1">
    <citation type="submission" date="2016-06" db="UniProtKB">
        <authorList>
            <consortium name="WormBaseParasite"/>
        </authorList>
    </citation>
    <scope>IDENTIFICATION</scope>
</reference>
<dbReference type="OrthoDB" id="5865374at2759"/>
<sequence length="119" mass="13513">MISGLVLRWRCLHFLLLLLSLCFNNAQCHKILIYNPRLAHSHVNFFGRIADILVEAGHDVVTYVVEGDPDVKTNGTKLSRIILGAHLPVTISMKDLTKNIWNEEMEDLVNIFKVALSIF</sequence>
<keyword evidence="1" id="KW-0732">Signal</keyword>
<dbReference type="Proteomes" id="UP000271098">
    <property type="component" value="Unassembled WGS sequence"/>
</dbReference>
<evidence type="ECO:0000313" key="2">
    <source>
        <dbReference type="EMBL" id="VDK58219.1"/>
    </source>
</evidence>
<keyword evidence="3" id="KW-1185">Reference proteome</keyword>
<evidence type="ECO:0000313" key="3">
    <source>
        <dbReference type="Proteomes" id="UP000271098"/>
    </source>
</evidence>
<feature type="signal peptide" evidence="1">
    <location>
        <begin position="1"/>
        <end position="28"/>
    </location>
</feature>
<protein>
    <submittedName>
        <fullName evidence="4">Glucuronosyltransferase</fullName>
    </submittedName>
</protein>
<gene>
    <name evidence="2" type="ORF">GPUH_LOCUS7405</name>
</gene>
<dbReference type="AlphaFoldDB" id="A0A183DFB5"/>
<proteinExistence type="predicted"/>
<dbReference type="EMBL" id="UYRT01019109">
    <property type="protein sequence ID" value="VDK58219.1"/>
    <property type="molecule type" value="Genomic_DNA"/>
</dbReference>
<evidence type="ECO:0000256" key="1">
    <source>
        <dbReference type="SAM" id="SignalP"/>
    </source>
</evidence>
<reference evidence="2 3" key="2">
    <citation type="submission" date="2018-11" db="EMBL/GenBank/DDBJ databases">
        <authorList>
            <consortium name="Pathogen Informatics"/>
        </authorList>
    </citation>
    <scope>NUCLEOTIDE SEQUENCE [LARGE SCALE GENOMIC DNA]</scope>
</reference>
<dbReference type="SUPFAM" id="SSF53756">
    <property type="entry name" value="UDP-Glycosyltransferase/glycogen phosphorylase"/>
    <property type="match status" value="1"/>
</dbReference>
<feature type="chain" id="PRO_5043138746" evidence="1">
    <location>
        <begin position="29"/>
        <end position="119"/>
    </location>
</feature>
<organism evidence="4">
    <name type="scientific">Gongylonema pulchrum</name>
    <dbReference type="NCBI Taxonomy" id="637853"/>
    <lineage>
        <taxon>Eukaryota</taxon>
        <taxon>Metazoa</taxon>
        <taxon>Ecdysozoa</taxon>
        <taxon>Nematoda</taxon>
        <taxon>Chromadorea</taxon>
        <taxon>Rhabditida</taxon>
        <taxon>Spirurina</taxon>
        <taxon>Spiruromorpha</taxon>
        <taxon>Spiruroidea</taxon>
        <taxon>Gongylonematidae</taxon>
        <taxon>Gongylonema</taxon>
    </lineage>
</organism>
<evidence type="ECO:0000313" key="4">
    <source>
        <dbReference type="WBParaSite" id="GPUH_0000741501-mRNA-1"/>
    </source>
</evidence>
<name>A0A183DFB5_9BILA</name>
<accession>A0A183DFB5</accession>